<evidence type="ECO:0000256" key="4">
    <source>
        <dbReference type="ARBA" id="ARBA00022505"/>
    </source>
</evidence>
<dbReference type="InterPro" id="IPR036688">
    <property type="entry name" value="MoeA_C_domain_IV_sf"/>
</dbReference>
<name>A0ABN2QGM2_9ACTN</name>
<dbReference type="Pfam" id="PF03454">
    <property type="entry name" value="MoeA_C"/>
    <property type="match status" value="1"/>
</dbReference>
<keyword evidence="7" id="KW-0460">Magnesium</keyword>
<comment type="pathway">
    <text evidence="2 7">Cofactor biosynthesis; molybdopterin biosynthesis.</text>
</comment>
<dbReference type="Pfam" id="PF00994">
    <property type="entry name" value="MoCF_biosynth"/>
    <property type="match status" value="1"/>
</dbReference>
<proteinExistence type="inferred from homology"/>
<dbReference type="Gene3D" id="2.170.190.11">
    <property type="entry name" value="Molybdopterin biosynthesis moea protein, domain 3"/>
    <property type="match status" value="1"/>
</dbReference>
<dbReference type="NCBIfam" id="TIGR00177">
    <property type="entry name" value="molyb_syn"/>
    <property type="match status" value="1"/>
</dbReference>
<dbReference type="Proteomes" id="UP001499854">
    <property type="component" value="Unassembled WGS sequence"/>
</dbReference>
<dbReference type="SMART" id="SM00852">
    <property type="entry name" value="MoCF_biosynth"/>
    <property type="match status" value="1"/>
</dbReference>
<protein>
    <recommendedName>
        <fullName evidence="7">Molybdopterin molybdenumtransferase</fullName>
        <ecNumber evidence="7">2.10.1.1</ecNumber>
    </recommendedName>
</protein>
<feature type="domain" description="MoaB/Mog" evidence="8">
    <location>
        <begin position="188"/>
        <end position="327"/>
    </location>
</feature>
<dbReference type="Gene3D" id="3.40.980.10">
    <property type="entry name" value="MoaB/Mog-like domain"/>
    <property type="match status" value="1"/>
</dbReference>
<dbReference type="InterPro" id="IPR005111">
    <property type="entry name" value="MoeA_C_domain_IV"/>
</dbReference>
<evidence type="ECO:0000256" key="1">
    <source>
        <dbReference type="ARBA" id="ARBA00002901"/>
    </source>
</evidence>
<dbReference type="InterPro" id="IPR036135">
    <property type="entry name" value="MoeA_linker/N_sf"/>
</dbReference>
<evidence type="ECO:0000313" key="9">
    <source>
        <dbReference type="EMBL" id="GAA1951929.1"/>
    </source>
</evidence>
<dbReference type="InterPro" id="IPR005110">
    <property type="entry name" value="MoeA_linker/N"/>
</dbReference>
<keyword evidence="5 7" id="KW-0501">Molybdenum cofactor biosynthesis</keyword>
<accession>A0ABN2QGM2</accession>
<keyword evidence="4 7" id="KW-0500">Molybdenum</keyword>
<keyword evidence="10" id="KW-1185">Reference proteome</keyword>
<comment type="function">
    <text evidence="1 7">Catalyzes the insertion of molybdate into adenylated molybdopterin with the concomitant release of AMP.</text>
</comment>
<reference evidence="9 10" key="1">
    <citation type="journal article" date="2019" name="Int. J. Syst. Evol. Microbiol.">
        <title>The Global Catalogue of Microorganisms (GCM) 10K type strain sequencing project: providing services to taxonomists for standard genome sequencing and annotation.</title>
        <authorList>
            <consortium name="The Broad Institute Genomics Platform"/>
            <consortium name="The Broad Institute Genome Sequencing Center for Infectious Disease"/>
            <person name="Wu L."/>
            <person name="Ma J."/>
        </authorList>
    </citation>
    <scope>NUCLEOTIDE SEQUENCE [LARGE SCALE GENOMIC DNA]</scope>
    <source>
        <strain evidence="9 10">JCM 16013</strain>
    </source>
</reference>
<comment type="cofactor">
    <cofactor evidence="7">
        <name>Mg(2+)</name>
        <dbReference type="ChEBI" id="CHEBI:18420"/>
    </cofactor>
</comment>
<dbReference type="PANTHER" id="PTHR10192:SF5">
    <property type="entry name" value="GEPHYRIN"/>
    <property type="match status" value="1"/>
</dbReference>
<keyword evidence="7" id="KW-0479">Metal-binding</keyword>
<evidence type="ECO:0000256" key="7">
    <source>
        <dbReference type="RuleBase" id="RU365090"/>
    </source>
</evidence>
<evidence type="ECO:0000313" key="10">
    <source>
        <dbReference type="Proteomes" id="UP001499854"/>
    </source>
</evidence>
<keyword evidence="7" id="KW-0808">Transferase</keyword>
<dbReference type="Gene3D" id="3.90.105.10">
    <property type="entry name" value="Molybdopterin biosynthesis moea protein, domain 2"/>
    <property type="match status" value="1"/>
</dbReference>
<dbReference type="InterPro" id="IPR038987">
    <property type="entry name" value="MoeA-like"/>
</dbReference>
<dbReference type="CDD" id="cd00887">
    <property type="entry name" value="MoeA"/>
    <property type="match status" value="1"/>
</dbReference>
<comment type="caution">
    <text evidence="9">The sequence shown here is derived from an EMBL/GenBank/DDBJ whole genome shotgun (WGS) entry which is preliminary data.</text>
</comment>
<dbReference type="Pfam" id="PF03453">
    <property type="entry name" value="MoeA_N"/>
    <property type="match status" value="1"/>
</dbReference>
<evidence type="ECO:0000259" key="8">
    <source>
        <dbReference type="SMART" id="SM00852"/>
    </source>
</evidence>
<evidence type="ECO:0000256" key="2">
    <source>
        <dbReference type="ARBA" id="ARBA00005046"/>
    </source>
</evidence>
<gene>
    <name evidence="9" type="ORF">GCM10009838_03810</name>
</gene>
<evidence type="ECO:0000256" key="6">
    <source>
        <dbReference type="ARBA" id="ARBA00047317"/>
    </source>
</evidence>
<dbReference type="SUPFAM" id="SSF63867">
    <property type="entry name" value="MoeA C-terminal domain-like"/>
    <property type="match status" value="1"/>
</dbReference>
<dbReference type="PANTHER" id="PTHR10192">
    <property type="entry name" value="MOLYBDOPTERIN BIOSYNTHESIS PROTEIN"/>
    <property type="match status" value="1"/>
</dbReference>
<comment type="catalytic activity">
    <reaction evidence="6">
        <text>adenylyl-molybdopterin + molybdate = Mo-molybdopterin + AMP + H(+)</text>
        <dbReference type="Rhea" id="RHEA:35047"/>
        <dbReference type="ChEBI" id="CHEBI:15378"/>
        <dbReference type="ChEBI" id="CHEBI:36264"/>
        <dbReference type="ChEBI" id="CHEBI:62727"/>
        <dbReference type="ChEBI" id="CHEBI:71302"/>
        <dbReference type="ChEBI" id="CHEBI:456215"/>
        <dbReference type="EC" id="2.10.1.1"/>
    </reaction>
</comment>
<dbReference type="SUPFAM" id="SSF63882">
    <property type="entry name" value="MoeA N-terminal region -like"/>
    <property type="match status" value="1"/>
</dbReference>
<dbReference type="NCBIfam" id="NF045515">
    <property type="entry name" value="Glp_gephyrin"/>
    <property type="match status" value="1"/>
</dbReference>
<evidence type="ECO:0000256" key="5">
    <source>
        <dbReference type="ARBA" id="ARBA00023150"/>
    </source>
</evidence>
<dbReference type="EC" id="2.10.1.1" evidence="7"/>
<organism evidence="9 10">
    <name type="scientific">Catenulispora subtropica</name>
    <dbReference type="NCBI Taxonomy" id="450798"/>
    <lineage>
        <taxon>Bacteria</taxon>
        <taxon>Bacillati</taxon>
        <taxon>Actinomycetota</taxon>
        <taxon>Actinomycetes</taxon>
        <taxon>Catenulisporales</taxon>
        <taxon>Catenulisporaceae</taxon>
        <taxon>Catenulispora</taxon>
    </lineage>
</organism>
<dbReference type="EMBL" id="BAAAQM010000001">
    <property type="protein sequence ID" value="GAA1951929.1"/>
    <property type="molecule type" value="Genomic_DNA"/>
</dbReference>
<comment type="similarity">
    <text evidence="3 7">Belongs to the MoeA family.</text>
</comment>
<dbReference type="RefSeq" id="WP_344655109.1">
    <property type="nucleotide sequence ID" value="NZ_BAAAQM010000001.1"/>
</dbReference>
<dbReference type="InterPro" id="IPR001453">
    <property type="entry name" value="MoaB/Mog_dom"/>
</dbReference>
<sequence length="414" mass="42985">MADESENEKMRSVDDHLALVLDTVQLLAPMELPITDVNGLTLAADVVAAMPLPPFDNSSVDGYAVRLADLDGAAEDSPAELRVVGDIAAGSVFEGILEPGTCARIMTGAMVPHGAEAIVPVEWTDGGTESVRITRVPERDEHVRVLGSDVASGEVVLKAGTKLGPRQIGLLAAIGQVHAPVHPHPRVVVLSTGSELVEPGTPLGPGQINDGNGPALTAAVNAMGATGIRVGIIGDEPQGVLNAIEDQLIRADMVVTTGGVSVGAYDVVKEVLSTLGTVEFTKVAMQPGMPQGFGTVGEDRIPIFTLPGNPVSAYVSFELYIRPAIEKMMGREAGPRRTVTATCFGAFSSPRGKRQFARGVYDAVGHSVRPVGGHGSHLVGDLALANALIVVPEHVTEVVDGDDVEVIVLDGGPR</sequence>
<dbReference type="InterPro" id="IPR036425">
    <property type="entry name" value="MoaB/Mog-like_dom_sf"/>
</dbReference>
<evidence type="ECO:0000256" key="3">
    <source>
        <dbReference type="ARBA" id="ARBA00010763"/>
    </source>
</evidence>
<dbReference type="Gene3D" id="2.40.340.10">
    <property type="entry name" value="MoeA, C-terminal, domain IV"/>
    <property type="match status" value="1"/>
</dbReference>
<dbReference type="SUPFAM" id="SSF53218">
    <property type="entry name" value="Molybdenum cofactor biosynthesis proteins"/>
    <property type="match status" value="1"/>
</dbReference>